<feature type="chain" id="PRO_5046615127" evidence="1">
    <location>
        <begin position="32"/>
        <end position="367"/>
    </location>
</feature>
<dbReference type="InterPro" id="IPR015168">
    <property type="entry name" value="SsuA/THI5"/>
</dbReference>
<feature type="domain" description="SsuA/THI5-like" evidence="2">
    <location>
        <begin position="72"/>
        <end position="271"/>
    </location>
</feature>
<keyword evidence="4" id="KW-1185">Reference proteome</keyword>
<dbReference type="Pfam" id="PF09084">
    <property type="entry name" value="NMT1"/>
    <property type="match status" value="1"/>
</dbReference>
<accession>A0ABP6W5Z4</accession>
<evidence type="ECO:0000313" key="3">
    <source>
        <dbReference type="EMBL" id="GAA3547011.1"/>
    </source>
</evidence>
<protein>
    <submittedName>
        <fullName evidence="3">ABC transporter substrate-binding protein</fullName>
    </submittedName>
</protein>
<name>A0ABP6W5Z4_9ACTN</name>
<reference evidence="4" key="1">
    <citation type="journal article" date="2019" name="Int. J. Syst. Evol. Microbiol.">
        <title>The Global Catalogue of Microorganisms (GCM) 10K type strain sequencing project: providing services to taxonomists for standard genome sequencing and annotation.</title>
        <authorList>
            <consortium name="The Broad Institute Genomics Platform"/>
            <consortium name="The Broad Institute Genome Sequencing Center for Infectious Disease"/>
            <person name="Wu L."/>
            <person name="Ma J."/>
        </authorList>
    </citation>
    <scope>NUCLEOTIDE SEQUENCE [LARGE SCALE GENOMIC DNA]</scope>
    <source>
        <strain evidence="4">JCM 17460</strain>
    </source>
</reference>
<evidence type="ECO:0000256" key="1">
    <source>
        <dbReference type="SAM" id="SignalP"/>
    </source>
</evidence>
<dbReference type="PANTHER" id="PTHR31528">
    <property type="entry name" value="4-AMINO-5-HYDROXYMETHYL-2-METHYLPYRIMIDINE PHOSPHATE SYNTHASE THI11-RELATED"/>
    <property type="match status" value="1"/>
</dbReference>
<dbReference type="RefSeq" id="WP_218236123.1">
    <property type="nucleotide sequence ID" value="NZ_BAABBB010000022.1"/>
</dbReference>
<feature type="signal peptide" evidence="1">
    <location>
        <begin position="1"/>
        <end position="31"/>
    </location>
</feature>
<gene>
    <name evidence="3" type="ORF">GCM10022263_37640</name>
</gene>
<comment type="caution">
    <text evidence="3">The sequence shown here is derived from an EMBL/GenBank/DDBJ whole genome shotgun (WGS) entry which is preliminary data.</text>
</comment>
<sequence length="367" mass="38226">MTLSTRLRPALAAVGAAALVASLAGCGTDAAATNAREADPSAISQDRCDENKAAGTITYMSGYYWQASASILEVIAADKLGYFDDLCLDVKLQPGPGDTSQNAKLLAAGQVQITPLSEQDVITSNINDLDITGISSYSNAGLDILMTSPDVTDLSELKGKKLGQKGWLPMGVAAMLGKAGLASDDVEQVKVGYDPSILPRGQVDALTGFISNEPNQLEAAGEDVKVWEPKEFGVPGSLGAMAVNPAFAAEHPTAVEDFLRASFRAFQYCAESAHVDACIGYQHDVAGAESDAEHETAVWTTEAAVVADNPLPGKFGSVDLDNVKALAADVTTYLGMDVDGDQATSWFDGSFADAVVDDSGAVIWPAP</sequence>
<proteinExistence type="predicted"/>
<keyword evidence="1" id="KW-0732">Signal</keyword>
<evidence type="ECO:0000313" key="4">
    <source>
        <dbReference type="Proteomes" id="UP001500301"/>
    </source>
</evidence>
<organism evidence="3 4">
    <name type="scientific">Nocardioides daeguensis</name>
    <dbReference type="NCBI Taxonomy" id="908359"/>
    <lineage>
        <taxon>Bacteria</taxon>
        <taxon>Bacillati</taxon>
        <taxon>Actinomycetota</taxon>
        <taxon>Actinomycetes</taxon>
        <taxon>Propionibacteriales</taxon>
        <taxon>Nocardioidaceae</taxon>
        <taxon>Nocardioides</taxon>
    </lineage>
</organism>
<dbReference type="EMBL" id="BAABBB010000022">
    <property type="protein sequence ID" value="GAA3547011.1"/>
    <property type="molecule type" value="Genomic_DNA"/>
</dbReference>
<evidence type="ECO:0000259" key="2">
    <source>
        <dbReference type="Pfam" id="PF09084"/>
    </source>
</evidence>
<dbReference type="Proteomes" id="UP001500301">
    <property type="component" value="Unassembled WGS sequence"/>
</dbReference>
<dbReference type="PROSITE" id="PS51257">
    <property type="entry name" value="PROKAR_LIPOPROTEIN"/>
    <property type="match status" value="1"/>
</dbReference>
<dbReference type="PANTHER" id="PTHR31528:SF3">
    <property type="entry name" value="THIAMINE BIOSYNTHESIS PROTEIN HI_0357-RELATED"/>
    <property type="match status" value="1"/>
</dbReference>
<dbReference type="InterPro" id="IPR027939">
    <property type="entry name" value="NMT1/THI5"/>
</dbReference>